<dbReference type="OrthoDB" id="658698at2"/>
<evidence type="ECO:0000313" key="5">
    <source>
        <dbReference type="Proteomes" id="UP000298631"/>
    </source>
</evidence>
<dbReference type="InterPro" id="IPR036291">
    <property type="entry name" value="NAD(P)-bd_dom_sf"/>
</dbReference>
<dbReference type="InterPro" id="IPR002347">
    <property type="entry name" value="SDR_fam"/>
</dbReference>
<evidence type="ECO:0000313" key="4">
    <source>
        <dbReference type="EMBL" id="QCO56568.1"/>
    </source>
</evidence>
<keyword evidence="2" id="KW-0560">Oxidoreductase</keyword>
<evidence type="ECO:0000256" key="1">
    <source>
        <dbReference type="ARBA" id="ARBA00006484"/>
    </source>
</evidence>
<accession>A0A4P8EHZ8</accession>
<dbReference type="InterPro" id="IPR020904">
    <property type="entry name" value="Sc_DH/Rdtase_CS"/>
</dbReference>
<dbReference type="Proteomes" id="UP000298631">
    <property type="component" value="Chromosome"/>
</dbReference>
<dbReference type="SUPFAM" id="SSF51735">
    <property type="entry name" value="NAD(P)-binding Rossmann-fold domains"/>
    <property type="match status" value="1"/>
</dbReference>
<dbReference type="Gene3D" id="3.40.50.720">
    <property type="entry name" value="NAD(P)-binding Rossmann-like Domain"/>
    <property type="match status" value="1"/>
</dbReference>
<dbReference type="Pfam" id="PF00106">
    <property type="entry name" value="adh_short"/>
    <property type="match status" value="1"/>
</dbReference>
<dbReference type="PANTHER" id="PTHR42901:SF1">
    <property type="entry name" value="ALCOHOL DEHYDROGENASE"/>
    <property type="match status" value="1"/>
</dbReference>
<protein>
    <submittedName>
        <fullName evidence="4">SDR family oxidoreductase</fullName>
    </submittedName>
</protein>
<evidence type="ECO:0000256" key="2">
    <source>
        <dbReference type="ARBA" id="ARBA00023002"/>
    </source>
</evidence>
<name>A0A4P8EHZ8_9RHOB</name>
<dbReference type="PROSITE" id="PS00061">
    <property type="entry name" value="ADH_SHORT"/>
    <property type="match status" value="1"/>
</dbReference>
<dbReference type="PRINTS" id="PR00081">
    <property type="entry name" value="GDHRDH"/>
</dbReference>
<organism evidence="4 5">
    <name type="scientific">Pseudorhodobacter turbinis</name>
    <dbReference type="NCBI Taxonomy" id="2500533"/>
    <lineage>
        <taxon>Bacteria</taxon>
        <taxon>Pseudomonadati</taxon>
        <taxon>Pseudomonadota</taxon>
        <taxon>Alphaproteobacteria</taxon>
        <taxon>Rhodobacterales</taxon>
        <taxon>Paracoccaceae</taxon>
        <taxon>Pseudorhodobacter</taxon>
    </lineage>
</organism>
<gene>
    <name evidence="4" type="ORF">EOK75_08720</name>
</gene>
<dbReference type="KEGG" id="pseb:EOK75_08720"/>
<dbReference type="PANTHER" id="PTHR42901">
    <property type="entry name" value="ALCOHOL DEHYDROGENASE"/>
    <property type="match status" value="1"/>
</dbReference>
<dbReference type="PRINTS" id="PR00080">
    <property type="entry name" value="SDRFAMILY"/>
</dbReference>
<evidence type="ECO:0000256" key="3">
    <source>
        <dbReference type="RuleBase" id="RU000363"/>
    </source>
</evidence>
<comment type="similarity">
    <text evidence="1 3">Belongs to the short-chain dehydrogenases/reductases (SDR) family.</text>
</comment>
<dbReference type="AlphaFoldDB" id="A0A4P8EHZ8"/>
<dbReference type="GO" id="GO:0016491">
    <property type="term" value="F:oxidoreductase activity"/>
    <property type="evidence" value="ECO:0007669"/>
    <property type="project" value="UniProtKB-KW"/>
</dbReference>
<dbReference type="CDD" id="cd05233">
    <property type="entry name" value="SDR_c"/>
    <property type="match status" value="1"/>
</dbReference>
<sequence>MITGASRGIGLETAKSLALPESGFSKIVMLARPSQELSDGCDYVASINPDCEVVKLEADLSDPAAADHVFGVLDSQKIRLTTMVNNAGFTRPASINEAELADFQKTMQVNVYSPFQLIQGALRHNHPLTHLINIASTAGIGGRSGWLTYSASKAAVISMSEVLREELKPYGIDVICLSPGRCATDLRKTLAPDEDPNTIMQPDEVASVIKLMISPLGQLLKSQNLVVRT</sequence>
<keyword evidence="5" id="KW-1185">Reference proteome</keyword>
<dbReference type="EMBL" id="CP039964">
    <property type="protein sequence ID" value="QCO56568.1"/>
    <property type="molecule type" value="Genomic_DNA"/>
</dbReference>
<proteinExistence type="inferred from homology"/>
<reference evidence="4 5" key="1">
    <citation type="submission" date="2019-05" db="EMBL/GenBank/DDBJ databases">
        <title>Pseudorhodobacter turbinis sp. nov., isolated from the gut of the Korean turban shell.</title>
        <authorList>
            <person name="Jeong Y.-S."/>
            <person name="Kang W.-R."/>
            <person name="Bae J.-W."/>
        </authorList>
    </citation>
    <scope>NUCLEOTIDE SEQUENCE [LARGE SCALE GENOMIC DNA]</scope>
    <source>
        <strain evidence="4 5">S12M18</strain>
    </source>
</reference>